<comment type="caution">
    <text evidence="2">Lacks conserved residue(s) required for the propagation of feature annotation.</text>
</comment>
<feature type="active site" description="Proton acceptor" evidence="2">
    <location>
        <position position="292"/>
    </location>
</feature>
<accession>Q1QL32</accession>
<dbReference type="PROSITE" id="PS51635">
    <property type="entry name" value="PNPLA"/>
    <property type="match status" value="1"/>
</dbReference>
<dbReference type="GO" id="GO:0016042">
    <property type="term" value="P:lipid catabolic process"/>
    <property type="evidence" value="ECO:0007669"/>
    <property type="project" value="UniProtKB-UniRule"/>
</dbReference>
<dbReference type="eggNOG" id="COG1752">
    <property type="taxonomic scope" value="Bacteria"/>
</dbReference>
<dbReference type="InterPro" id="IPR002641">
    <property type="entry name" value="PNPLA_dom"/>
</dbReference>
<dbReference type="KEGG" id="nha:Nham_2273"/>
<name>Q1QL32_NITHX</name>
<dbReference type="HOGENOM" id="CLU_046679_0_0_5"/>
<evidence type="ECO:0000256" key="1">
    <source>
        <dbReference type="ARBA" id="ARBA00023098"/>
    </source>
</evidence>
<dbReference type="EMBL" id="CP000319">
    <property type="protein sequence ID" value="ABE63065.1"/>
    <property type="molecule type" value="Genomic_DNA"/>
</dbReference>
<dbReference type="STRING" id="323097.Nham_2273"/>
<feature type="domain" description="PNPLA" evidence="4">
    <location>
        <begin position="67"/>
        <end position="305"/>
    </location>
</feature>
<sequence>MRDTSIRTLRRHARSAFPIIGLCALLLGCASIQNAPVNQPGSSADLAGQLHESSEERAATDDDLVGLSFSGGGTRAAAFSFGVLEEMAQTSVRGGGASMLDRIDFISGVSGGSVTAAYYGLRRRAALTDFREKFLLRNAEEGLQTDLNLATLGKAFAGGINDSTGLPRWLDANLFHGATFADLRMTARPRVWINASDIYNRTPFVFGVTAFGAMCSDLASYPLANAVAASAAVPVAFAPVVIQTFPGRCKDPLPAWIVKARDNRNAPPMLSAFAKAVSRYHDGEIPYIKLLDGGLVDNYGLSGFTIALLSASKPYEPLSPQRAVKLRRGLFLVVDAKTGVAGNWINAVEGPSGVDLVKAAANTAIDASVGAGYTAFERTMNDWQATLIRWRCGLSAADRARYGARPGWNCRDLKLLVGRIGFDQLDPARAARLEAVPTRFHLPPQQVDDVIAAGRDALRASPAFRAFTGSM</sequence>
<protein>
    <submittedName>
        <fullName evidence="5">Patatin</fullName>
    </submittedName>
</protein>
<dbReference type="InterPro" id="IPR016035">
    <property type="entry name" value="Acyl_Trfase/lysoPLipase"/>
</dbReference>
<evidence type="ECO:0000259" key="4">
    <source>
        <dbReference type="PROSITE" id="PS51635"/>
    </source>
</evidence>
<evidence type="ECO:0000313" key="5">
    <source>
        <dbReference type="EMBL" id="ABE63065.1"/>
    </source>
</evidence>
<reference evidence="5 6" key="1">
    <citation type="submission" date="2006-03" db="EMBL/GenBank/DDBJ databases">
        <title>Complete sequence of chromosome of Nitrobacter hamburgensis X14.</title>
        <authorList>
            <consortium name="US DOE Joint Genome Institute"/>
            <person name="Copeland A."/>
            <person name="Lucas S."/>
            <person name="Lapidus A."/>
            <person name="Barry K."/>
            <person name="Detter J.C."/>
            <person name="Glavina del Rio T."/>
            <person name="Hammon N."/>
            <person name="Israni S."/>
            <person name="Dalin E."/>
            <person name="Tice H."/>
            <person name="Pitluck S."/>
            <person name="Chain P."/>
            <person name="Malfatti S."/>
            <person name="Shin M."/>
            <person name="Vergez L."/>
            <person name="Schmutz J."/>
            <person name="Larimer F."/>
            <person name="Land M."/>
            <person name="Hauser L."/>
            <person name="Kyrpides N."/>
            <person name="Ivanova N."/>
            <person name="Ward B."/>
            <person name="Arp D."/>
            <person name="Klotz M."/>
            <person name="Stein L."/>
            <person name="O'Mullan G."/>
            <person name="Starkenburg S."/>
            <person name="Sayavedra L."/>
            <person name="Poret-Peterson A.T."/>
            <person name="Gentry M.E."/>
            <person name="Bruce D."/>
            <person name="Richardson P."/>
        </authorList>
    </citation>
    <scope>NUCLEOTIDE SEQUENCE [LARGE SCALE GENOMIC DNA]</scope>
    <source>
        <strain evidence="6">DSM 10229 / NCIMB 13809 / X14</strain>
    </source>
</reference>
<keyword evidence="3" id="KW-0732">Signal</keyword>
<keyword evidence="1 2" id="KW-0443">Lipid metabolism</keyword>
<dbReference type="Proteomes" id="UP000001953">
    <property type="component" value="Chromosome"/>
</dbReference>
<dbReference type="PROSITE" id="PS51257">
    <property type="entry name" value="PROKAR_LIPOPROTEIN"/>
    <property type="match status" value="1"/>
</dbReference>
<evidence type="ECO:0000256" key="3">
    <source>
        <dbReference type="SAM" id="SignalP"/>
    </source>
</evidence>
<dbReference type="AlphaFoldDB" id="Q1QL32"/>
<keyword evidence="2" id="KW-0378">Hydrolase</keyword>
<proteinExistence type="predicted"/>
<feature type="short sequence motif" description="DGA/G" evidence="2">
    <location>
        <begin position="292"/>
        <end position="294"/>
    </location>
</feature>
<dbReference type="Pfam" id="PF01734">
    <property type="entry name" value="Patatin"/>
    <property type="match status" value="1"/>
</dbReference>
<organism evidence="5 6">
    <name type="scientific">Nitrobacter hamburgensis (strain DSM 10229 / NCIMB 13809 / X14)</name>
    <dbReference type="NCBI Taxonomy" id="323097"/>
    <lineage>
        <taxon>Bacteria</taxon>
        <taxon>Pseudomonadati</taxon>
        <taxon>Pseudomonadota</taxon>
        <taxon>Alphaproteobacteria</taxon>
        <taxon>Hyphomicrobiales</taxon>
        <taxon>Nitrobacteraceae</taxon>
        <taxon>Nitrobacter</taxon>
    </lineage>
</organism>
<keyword evidence="2" id="KW-0442">Lipid degradation</keyword>
<feature type="active site" description="Nucleophile" evidence="2">
    <location>
        <position position="110"/>
    </location>
</feature>
<feature type="short sequence motif" description="GXSXG" evidence="2">
    <location>
        <begin position="108"/>
        <end position="112"/>
    </location>
</feature>
<dbReference type="Gene3D" id="3.40.1090.10">
    <property type="entry name" value="Cytosolic phospholipase A2 catalytic domain"/>
    <property type="match status" value="2"/>
</dbReference>
<dbReference type="RefSeq" id="WP_011510742.1">
    <property type="nucleotide sequence ID" value="NC_007964.1"/>
</dbReference>
<evidence type="ECO:0000313" key="6">
    <source>
        <dbReference type="Proteomes" id="UP000001953"/>
    </source>
</evidence>
<keyword evidence="6" id="KW-1185">Reference proteome</keyword>
<dbReference type="SUPFAM" id="SSF52151">
    <property type="entry name" value="FabD/lysophospholipase-like"/>
    <property type="match status" value="1"/>
</dbReference>
<feature type="chain" id="PRO_5004195943" evidence="3">
    <location>
        <begin position="36"/>
        <end position="471"/>
    </location>
</feature>
<gene>
    <name evidence="5" type="ordered locus">Nham_2273</name>
</gene>
<dbReference type="GO" id="GO:0016787">
    <property type="term" value="F:hydrolase activity"/>
    <property type="evidence" value="ECO:0007669"/>
    <property type="project" value="UniProtKB-UniRule"/>
</dbReference>
<evidence type="ECO:0000256" key="2">
    <source>
        <dbReference type="PROSITE-ProRule" id="PRU01161"/>
    </source>
</evidence>
<feature type="signal peptide" evidence="3">
    <location>
        <begin position="1"/>
        <end position="35"/>
    </location>
</feature>